<evidence type="ECO:0000259" key="10">
    <source>
        <dbReference type="Pfam" id="PF02879"/>
    </source>
</evidence>
<feature type="domain" description="Alpha-D-phosphohexomutase C-terminal" evidence="8">
    <location>
        <begin position="517"/>
        <end position="557"/>
    </location>
</feature>
<dbReference type="PRINTS" id="PR00509">
    <property type="entry name" value="PGMPMM"/>
</dbReference>
<dbReference type="InterPro" id="IPR036900">
    <property type="entry name" value="A-D-PHexomutase_C_sf"/>
</dbReference>
<evidence type="ECO:0000256" key="6">
    <source>
        <dbReference type="ARBA" id="ARBA00023235"/>
    </source>
</evidence>
<dbReference type="InterPro" id="IPR005841">
    <property type="entry name" value="Alpha-D-phosphohexomutase_SF"/>
</dbReference>
<evidence type="ECO:0000313" key="12">
    <source>
        <dbReference type="EMBL" id="NYV27814.1"/>
    </source>
</evidence>
<dbReference type="Gene3D" id="3.40.120.10">
    <property type="entry name" value="Alpha-D-Glucose-1,6-Bisphosphate, subunit A, domain 3"/>
    <property type="match status" value="3"/>
</dbReference>
<dbReference type="Pfam" id="PF02879">
    <property type="entry name" value="PGM_PMM_II"/>
    <property type="match status" value="1"/>
</dbReference>
<dbReference type="AlphaFoldDB" id="A0A7Z0T8C4"/>
<evidence type="ECO:0000256" key="5">
    <source>
        <dbReference type="ARBA" id="ARBA00022842"/>
    </source>
</evidence>
<dbReference type="InterPro" id="IPR016055">
    <property type="entry name" value="A-D-PHexomutase_a/b/a-I/II/III"/>
</dbReference>
<dbReference type="SUPFAM" id="SSF55957">
    <property type="entry name" value="Phosphoglucomutase, C-terminal domain"/>
    <property type="match status" value="1"/>
</dbReference>
<evidence type="ECO:0000256" key="4">
    <source>
        <dbReference type="ARBA" id="ARBA00022723"/>
    </source>
</evidence>
<evidence type="ECO:0000256" key="1">
    <source>
        <dbReference type="ARBA" id="ARBA00001946"/>
    </source>
</evidence>
<dbReference type="OrthoDB" id="9806956at2"/>
<evidence type="ECO:0000259" key="11">
    <source>
        <dbReference type="Pfam" id="PF02880"/>
    </source>
</evidence>
<dbReference type="CDD" id="cd05799">
    <property type="entry name" value="PGM2"/>
    <property type="match status" value="1"/>
</dbReference>
<dbReference type="GO" id="GO:0000287">
    <property type="term" value="F:magnesium ion binding"/>
    <property type="evidence" value="ECO:0007669"/>
    <property type="project" value="InterPro"/>
</dbReference>
<dbReference type="Pfam" id="PF00408">
    <property type="entry name" value="PGM_PMM_IV"/>
    <property type="match status" value="1"/>
</dbReference>
<keyword evidence="6" id="KW-0413">Isomerase</keyword>
<evidence type="ECO:0000259" key="9">
    <source>
        <dbReference type="Pfam" id="PF02878"/>
    </source>
</evidence>
<dbReference type="GO" id="GO:0005975">
    <property type="term" value="P:carbohydrate metabolic process"/>
    <property type="evidence" value="ECO:0007669"/>
    <property type="project" value="InterPro"/>
</dbReference>
<dbReference type="Gene3D" id="3.30.310.50">
    <property type="entry name" value="Alpha-D-phosphohexomutase, C-terminal domain"/>
    <property type="match status" value="1"/>
</dbReference>
<dbReference type="GO" id="GO:0006166">
    <property type="term" value="P:purine ribonucleoside salvage"/>
    <property type="evidence" value="ECO:0007669"/>
    <property type="project" value="TreeGrafter"/>
</dbReference>
<evidence type="ECO:0000259" key="8">
    <source>
        <dbReference type="Pfam" id="PF00408"/>
    </source>
</evidence>
<evidence type="ECO:0000256" key="2">
    <source>
        <dbReference type="ARBA" id="ARBA00010231"/>
    </source>
</evidence>
<organism evidence="12 13">
    <name type="scientific">Streptobacillus felis</name>
    <dbReference type="NCBI Taxonomy" id="1384509"/>
    <lineage>
        <taxon>Bacteria</taxon>
        <taxon>Fusobacteriati</taxon>
        <taxon>Fusobacteriota</taxon>
        <taxon>Fusobacteriia</taxon>
        <taxon>Fusobacteriales</taxon>
        <taxon>Leptotrichiaceae</taxon>
        <taxon>Streptobacillus</taxon>
    </lineage>
</organism>
<comment type="cofactor">
    <cofactor evidence="1">
        <name>Mg(2+)</name>
        <dbReference type="ChEBI" id="CHEBI:18420"/>
    </cofactor>
</comment>
<dbReference type="InterPro" id="IPR016066">
    <property type="entry name" value="A-D-PHexomutase_CS"/>
</dbReference>
<gene>
    <name evidence="12" type="ORF">HP397_03110</name>
</gene>
<dbReference type="InterPro" id="IPR005844">
    <property type="entry name" value="A-D-PHexomutase_a/b/a-I"/>
</dbReference>
<dbReference type="SUPFAM" id="SSF53738">
    <property type="entry name" value="Phosphoglucomutase, first 3 domains"/>
    <property type="match status" value="3"/>
</dbReference>
<feature type="domain" description="Alpha-D-phosphohexomutase alpha/beta/alpha" evidence="11">
    <location>
        <begin position="323"/>
        <end position="449"/>
    </location>
</feature>
<dbReference type="PROSITE" id="PS00710">
    <property type="entry name" value="PGM_PMM"/>
    <property type="match status" value="1"/>
</dbReference>
<name>A0A7Z0T8C4_9FUSO</name>
<dbReference type="EMBL" id="JABMKT010000012">
    <property type="protein sequence ID" value="NYV27814.1"/>
    <property type="molecule type" value="Genomic_DNA"/>
</dbReference>
<feature type="domain" description="Alpha-D-phosphohexomutase alpha/beta/alpha" evidence="10">
    <location>
        <begin position="217"/>
        <end position="311"/>
    </location>
</feature>
<keyword evidence="5 7" id="KW-0460">Magnesium</keyword>
<keyword evidence="3" id="KW-0597">Phosphoprotein</keyword>
<dbReference type="InterPro" id="IPR005845">
    <property type="entry name" value="A-D-PHexomutase_a/b/a-II"/>
</dbReference>
<dbReference type="Pfam" id="PF02878">
    <property type="entry name" value="PGM_PMM_I"/>
    <property type="match status" value="1"/>
</dbReference>
<comment type="caution">
    <text evidence="12">The sequence shown here is derived from an EMBL/GenBank/DDBJ whole genome shotgun (WGS) entry which is preliminary data.</text>
</comment>
<feature type="domain" description="Alpha-D-phosphohexomutase alpha/beta/alpha" evidence="9">
    <location>
        <begin position="43"/>
        <end position="179"/>
    </location>
</feature>
<dbReference type="RefSeq" id="WP_067320731.1">
    <property type="nucleotide sequence ID" value="NZ_CBCRWS010000007.1"/>
</dbReference>
<dbReference type="Proteomes" id="UP000526184">
    <property type="component" value="Unassembled WGS sequence"/>
</dbReference>
<reference evidence="12 13" key="1">
    <citation type="submission" date="2020-05" db="EMBL/GenBank/DDBJ databases">
        <title>Streptobacillus felis strain LHL191014123.</title>
        <authorList>
            <person name="Fawzy A."/>
            <person name="Rau J."/>
            <person name="Risse K."/>
            <person name="Schauerte N."/>
            <person name="Geiger C."/>
            <person name="Blom J."/>
            <person name="Imirzalioglu C."/>
            <person name="Falgenhauer J."/>
            <person name="Bach A."/>
            <person name="Herden C."/>
            <person name="Eisenberg T."/>
        </authorList>
    </citation>
    <scope>NUCLEOTIDE SEQUENCE [LARGE SCALE GENOMIC DNA]</scope>
    <source>
        <strain evidence="12 13">LHL191014123</strain>
    </source>
</reference>
<comment type="similarity">
    <text evidence="2 7">Belongs to the phosphohexose mutase family.</text>
</comment>
<sequence>MNYMDKYNEWLSNKNLDTDLRKQLEEISNDEKEIEDRFYQELEFGTAGLRGKLGAGTNRMNEYVIARATQALANVIKKEGQEAMDRGVAFAHDCRIFSPEFALKAALVMASNGIRAYLFDSLRPTPELSYAIRYYKTISGVNITASHNPKNYNGYKVYWEEGSQIKSVISDAVFEEISKLDIFGNYVTLTKEEAIEKGLLVMIGEEVDEAFYKEVMNTSLRSNDELDMSIKLVYTPLNGAGNIPVRTVLSRKGYENVYVVKEQEMPDGTFPTLVYPNPEDLAAFEYSEKLAFEKDADILIATDPDCDRLAVEVMHKGKIVALNGNQTGVLLINYIISTMKEKNIFPENPVIVKSIVTGEMGTAVANKYGIEMIDVLTGFKNICAIANMYEESKEKNYIFGYEESIGYNIGTFLRDKDGVSASLMLTEMAAYYKKHGKTLIDVLYELFEEFGYYKEKGVSVVLEGMEGAQRIKRMMVKFREIFPRTIGDAKVKEVIDYKAQTVLNVETGEITPCHIEATDAVKFSYDDGSWYTLRPSGTEPKIKLYVYVKDGVEEKSVEKLSVFEKEVLEILYSID</sequence>
<dbReference type="PANTHER" id="PTHR45745">
    <property type="entry name" value="PHOSPHOMANNOMUTASE 45A"/>
    <property type="match status" value="1"/>
</dbReference>
<evidence type="ECO:0000313" key="13">
    <source>
        <dbReference type="Proteomes" id="UP000526184"/>
    </source>
</evidence>
<keyword evidence="4 7" id="KW-0479">Metal-binding</keyword>
<protein>
    <submittedName>
        <fullName evidence="12">Phospho-sugar mutase</fullName>
    </submittedName>
</protein>
<dbReference type="InterPro" id="IPR005843">
    <property type="entry name" value="A-D-PHexomutase_C"/>
</dbReference>
<dbReference type="Pfam" id="PF02880">
    <property type="entry name" value="PGM_PMM_III"/>
    <property type="match status" value="1"/>
</dbReference>
<keyword evidence="13" id="KW-1185">Reference proteome</keyword>
<evidence type="ECO:0000256" key="3">
    <source>
        <dbReference type="ARBA" id="ARBA00022553"/>
    </source>
</evidence>
<dbReference type="InterPro" id="IPR005846">
    <property type="entry name" value="A-D-PHexomutase_a/b/a-III"/>
</dbReference>
<dbReference type="PANTHER" id="PTHR45745:SF1">
    <property type="entry name" value="PHOSPHOGLUCOMUTASE 2B-RELATED"/>
    <property type="match status" value="1"/>
</dbReference>
<proteinExistence type="inferred from homology"/>
<evidence type="ECO:0000256" key="7">
    <source>
        <dbReference type="RuleBase" id="RU004326"/>
    </source>
</evidence>
<accession>A0A7Z0T8C4</accession>
<dbReference type="GO" id="GO:0008973">
    <property type="term" value="F:phosphopentomutase activity"/>
    <property type="evidence" value="ECO:0007669"/>
    <property type="project" value="TreeGrafter"/>
</dbReference>